<feature type="transmembrane region" description="Helical" evidence="1">
    <location>
        <begin position="127"/>
        <end position="145"/>
    </location>
</feature>
<keyword evidence="1" id="KW-1133">Transmembrane helix</keyword>
<gene>
    <name evidence="3" type="ORF">IQ215_06120</name>
</gene>
<feature type="transmembrane region" description="Helical" evidence="1">
    <location>
        <begin position="256"/>
        <end position="274"/>
    </location>
</feature>
<sequence length="276" mass="30945">MIHWESNFITSPLINGNGIIKVILFLIIWGAVWLPIAFPLTRLINWHPATPISNSQKLTLIASLYLIAPLLAWGVMGQDLPEIVSFFSISNLNCILWGYVIGIVTIIFTDLITFASGKLHWQKSAQSVTSILTSLPLLLFLSFFIASIEELVFRGVFKNFLEQDYNIWVSAIASSAIFATLHLIWERKNTTPQLPGLFLMGLTLYYCVYLQSGNLSTAIGIHGGWVLSLATLDTFDLYQYQDNATPWLWGSKEKPLGSIAGIFVLIFTFLILLINK</sequence>
<proteinExistence type="predicted"/>
<evidence type="ECO:0000259" key="2">
    <source>
        <dbReference type="Pfam" id="PF02517"/>
    </source>
</evidence>
<protein>
    <submittedName>
        <fullName evidence="3">CPBP family intramembrane metalloprotease</fullName>
    </submittedName>
</protein>
<dbReference type="PANTHER" id="PTHR39430:SF1">
    <property type="entry name" value="PROTEASE"/>
    <property type="match status" value="1"/>
</dbReference>
<keyword evidence="1" id="KW-0812">Transmembrane</keyword>
<name>A0ABR9V2Z4_9CHRO</name>
<dbReference type="Pfam" id="PF02517">
    <property type="entry name" value="Rce1-like"/>
    <property type="match status" value="1"/>
</dbReference>
<dbReference type="GO" id="GO:0008237">
    <property type="term" value="F:metallopeptidase activity"/>
    <property type="evidence" value="ECO:0007669"/>
    <property type="project" value="UniProtKB-KW"/>
</dbReference>
<dbReference type="RefSeq" id="WP_193800433.1">
    <property type="nucleotide sequence ID" value="NZ_JADEWC010000010.1"/>
</dbReference>
<keyword evidence="3" id="KW-0482">Metalloprotease</keyword>
<feature type="domain" description="CAAX prenyl protease 2/Lysostaphin resistance protein A-like" evidence="2">
    <location>
        <begin position="134"/>
        <end position="226"/>
    </location>
</feature>
<dbReference type="PANTHER" id="PTHR39430">
    <property type="entry name" value="MEMBRANE-ASSOCIATED PROTEASE-RELATED"/>
    <property type="match status" value="1"/>
</dbReference>
<keyword evidence="1" id="KW-0472">Membrane</keyword>
<evidence type="ECO:0000313" key="4">
    <source>
        <dbReference type="Proteomes" id="UP000654604"/>
    </source>
</evidence>
<reference evidence="3 4" key="1">
    <citation type="submission" date="2020-10" db="EMBL/GenBank/DDBJ databases">
        <authorList>
            <person name="Castelo-Branco R."/>
            <person name="Eusebio N."/>
            <person name="Adriana R."/>
            <person name="Vieira A."/>
            <person name="Brugerolle De Fraissinette N."/>
            <person name="Rezende De Castro R."/>
            <person name="Schneider M.P."/>
            <person name="Vasconcelos V."/>
            <person name="Leao P.N."/>
        </authorList>
    </citation>
    <scope>NUCLEOTIDE SEQUENCE [LARGE SCALE GENOMIC DNA]</scope>
    <source>
        <strain evidence="3 4">LEGE 03274</strain>
    </source>
</reference>
<evidence type="ECO:0000313" key="3">
    <source>
        <dbReference type="EMBL" id="MBE9222268.1"/>
    </source>
</evidence>
<keyword evidence="3" id="KW-0645">Protease</keyword>
<dbReference type="Proteomes" id="UP000654604">
    <property type="component" value="Unassembled WGS sequence"/>
</dbReference>
<organism evidence="3 4">
    <name type="scientific">Cyanobacterium stanieri LEGE 03274</name>
    <dbReference type="NCBI Taxonomy" id="1828756"/>
    <lineage>
        <taxon>Bacteria</taxon>
        <taxon>Bacillati</taxon>
        <taxon>Cyanobacteriota</taxon>
        <taxon>Cyanophyceae</taxon>
        <taxon>Oscillatoriophycideae</taxon>
        <taxon>Chroococcales</taxon>
        <taxon>Geminocystaceae</taxon>
        <taxon>Cyanobacterium</taxon>
    </lineage>
</organism>
<dbReference type="InterPro" id="IPR003675">
    <property type="entry name" value="Rce1/LyrA-like_dom"/>
</dbReference>
<keyword evidence="3" id="KW-0378">Hydrolase</keyword>
<comment type="caution">
    <text evidence="3">The sequence shown here is derived from an EMBL/GenBank/DDBJ whole genome shotgun (WGS) entry which is preliminary data.</text>
</comment>
<feature type="transmembrane region" description="Helical" evidence="1">
    <location>
        <begin position="58"/>
        <end position="76"/>
    </location>
</feature>
<feature type="transmembrane region" description="Helical" evidence="1">
    <location>
        <begin position="18"/>
        <end position="38"/>
    </location>
</feature>
<keyword evidence="4" id="KW-1185">Reference proteome</keyword>
<evidence type="ECO:0000256" key="1">
    <source>
        <dbReference type="SAM" id="Phobius"/>
    </source>
</evidence>
<feature type="transmembrane region" description="Helical" evidence="1">
    <location>
        <begin position="197"/>
        <end position="221"/>
    </location>
</feature>
<accession>A0ABR9V2Z4</accession>
<feature type="transmembrane region" description="Helical" evidence="1">
    <location>
        <begin position="96"/>
        <end position="115"/>
    </location>
</feature>
<feature type="transmembrane region" description="Helical" evidence="1">
    <location>
        <begin position="165"/>
        <end position="185"/>
    </location>
</feature>
<dbReference type="EMBL" id="JADEWC010000010">
    <property type="protein sequence ID" value="MBE9222268.1"/>
    <property type="molecule type" value="Genomic_DNA"/>
</dbReference>